<feature type="transmembrane region" description="Helical" evidence="5">
    <location>
        <begin position="61"/>
        <end position="80"/>
    </location>
</feature>
<feature type="transmembrane region" description="Helical" evidence="5">
    <location>
        <begin position="32"/>
        <end position="49"/>
    </location>
</feature>
<dbReference type="RefSeq" id="WP_072887308.1">
    <property type="nucleotide sequence ID" value="NZ_FRAE01000011.1"/>
</dbReference>
<keyword evidence="2 5" id="KW-0812">Transmembrane</keyword>
<dbReference type="GO" id="GO:0016020">
    <property type="term" value="C:membrane"/>
    <property type="evidence" value="ECO:0007669"/>
    <property type="project" value="UniProtKB-SubCell"/>
</dbReference>
<evidence type="ECO:0000256" key="4">
    <source>
        <dbReference type="ARBA" id="ARBA00023136"/>
    </source>
</evidence>
<accession>A0A1M6LN91</accession>
<evidence type="ECO:0000256" key="1">
    <source>
        <dbReference type="ARBA" id="ARBA00004141"/>
    </source>
</evidence>
<feature type="transmembrane region" description="Helical" evidence="5">
    <location>
        <begin position="92"/>
        <end position="113"/>
    </location>
</feature>
<dbReference type="AlphaFoldDB" id="A0A1M6LN91"/>
<sequence>MIKFINTPIFGILITIIAFEIGLFINKKTKVSIFNPLLISILIIITFLLKFNIDLDIYNKGANFISFFLGPATVILAVPLYKQLDLLKSNLISIVVGICVGCITAVVSVLYLIKLFNLTNSVGLSLVPKSITTPIGIEVSNNIGGIPSITVVAIIITGILGAVMGPFICKLFRIKDKIAVGIAIGTSSHALGTTKAIELGETQGAMSSLSIGIAGLITVFLAPLLIKIL</sequence>
<evidence type="ECO:0000256" key="5">
    <source>
        <dbReference type="SAM" id="Phobius"/>
    </source>
</evidence>
<feature type="transmembrane region" description="Helical" evidence="5">
    <location>
        <begin position="6"/>
        <end position="25"/>
    </location>
</feature>
<dbReference type="InterPro" id="IPR007300">
    <property type="entry name" value="CidB/LrgB"/>
</dbReference>
<keyword evidence="3 5" id="KW-1133">Transmembrane helix</keyword>
<comment type="subcellular location">
    <subcellularLocation>
        <location evidence="1">Membrane</location>
        <topology evidence="1">Multi-pass membrane protein</topology>
    </subcellularLocation>
</comment>
<feature type="transmembrane region" description="Helical" evidence="5">
    <location>
        <begin position="149"/>
        <end position="169"/>
    </location>
</feature>
<dbReference type="STRING" id="1123349.SAMN02744037_00700"/>
<keyword evidence="7" id="KW-1185">Reference proteome</keyword>
<evidence type="ECO:0000313" key="7">
    <source>
        <dbReference type="Proteomes" id="UP000242497"/>
    </source>
</evidence>
<dbReference type="Pfam" id="PF04172">
    <property type="entry name" value="LrgB"/>
    <property type="match status" value="1"/>
</dbReference>
<name>A0A1M6LN91_9FIRM</name>
<evidence type="ECO:0000313" key="6">
    <source>
        <dbReference type="EMBL" id="SHJ72610.1"/>
    </source>
</evidence>
<dbReference type="OrthoDB" id="9811701at2"/>
<feature type="transmembrane region" description="Helical" evidence="5">
    <location>
        <begin position="209"/>
        <end position="226"/>
    </location>
</feature>
<proteinExistence type="predicted"/>
<keyword evidence="4 5" id="KW-0472">Membrane</keyword>
<organism evidence="6 7">
    <name type="scientific">Tepidibacter formicigenes DSM 15518</name>
    <dbReference type="NCBI Taxonomy" id="1123349"/>
    <lineage>
        <taxon>Bacteria</taxon>
        <taxon>Bacillati</taxon>
        <taxon>Bacillota</taxon>
        <taxon>Clostridia</taxon>
        <taxon>Peptostreptococcales</taxon>
        <taxon>Peptostreptococcaceae</taxon>
        <taxon>Tepidibacter</taxon>
    </lineage>
</organism>
<dbReference type="PANTHER" id="PTHR30249:SF0">
    <property type="entry name" value="PLASTIDAL GLYCOLATE_GLYCERATE TRANSLOCATOR 1, CHLOROPLASTIC"/>
    <property type="match status" value="1"/>
</dbReference>
<dbReference type="PANTHER" id="PTHR30249">
    <property type="entry name" value="PUTATIVE SEROTONIN TRANSPORTER"/>
    <property type="match status" value="1"/>
</dbReference>
<dbReference type="Proteomes" id="UP000242497">
    <property type="component" value="Unassembled WGS sequence"/>
</dbReference>
<evidence type="ECO:0000256" key="2">
    <source>
        <dbReference type="ARBA" id="ARBA00022692"/>
    </source>
</evidence>
<gene>
    <name evidence="6" type="ORF">SAMN02744037_00700</name>
</gene>
<dbReference type="EMBL" id="FRAE01000011">
    <property type="protein sequence ID" value="SHJ72610.1"/>
    <property type="molecule type" value="Genomic_DNA"/>
</dbReference>
<evidence type="ECO:0000256" key="3">
    <source>
        <dbReference type="ARBA" id="ARBA00022989"/>
    </source>
</evidence>
<reference evidence="7" key="1">
    <citation type="submission" date="2016-11" db="EMBL/GenBank/DDBJ databases">
        <authorList>
            <person name="Varghese N."/>
            <person name="Submissions S."/>
        </authorList>
    </citation>
    <scope>NUCLEOTIDE SEQUENCE [LARGE SCALE GENOMIC DNA]</scope>
    <source>
        <strain evidence="7">DSM 15518</strain>
    </source>
</reference>
<protein>
    <submittedName>
        <fullName evidence="6">TIGR00659 family protein</fullName>
    </submittedName>
</protein>